<dbReference type="Proteomes" id="UP000263377">
    <property type="component" value="Unassembled WGS sequence"/>
</dbReference>
<comment type="caution">
    <text evidence="3">The sequence shown here is derived from an EMBL/GenBank/DDBJ whole genome shotgun (WGS) entry which is preliminary data.</text>
</comment>
<organism evidence="3 4">
    <name type="scientific">Kitasatospora xanthocidica</name>
    <dbReference type="NCBI Taxonomy" id="83382"/>
    <lineage>
        <taxon>Bacteria</taxon>
        <taxon>Bacillati</taxon>
        <taxon>Actinomycetota</taxon>
        <taxon>Actinomycetes</taxon>
        <taxon>Kitasatosporales</taxon>
        <taxon>Streptomycetaceae</taxon>
        <taxon>Kitasatospora</taxon>
    </lineage>
</organism>
<feature type="transmembrane region" description="Helical" evidence="2">
    <location>
        <begin position="52"/>
        <end position="73"/>
    </location>
</feature>
<protein>
    <submittedName>
        <fullName evidence="3">Uncharacterized protein</fullName>
    </submittedName>
</protein>
<sequence>MASDAADTTDAANTADIADIAGTTDGDATTGTADGTGTDTGKRGGRPGLRTAAAAALAVALLGGLWGLGFLHLPKPGHEPGGPGKPAECAAPRPTDKPGYPALCAALNRPDLPALLGTPEDRVTVAQPAPITFGTDVMAEVRLTHTVVSLLDSSTSLEDTRDMRRVYTWPATVLGHPAATYWSNATSVIPGGKLGPATRNIVVAQDPAAPGGRAFEVVVFRDDGLTPDEATLTRLAETVLPTVPGWVPAP</sequence>
<proteinExistence type="predicted"/>
<evidence type="ECO:0000256" key="1">
    <source>
        <dbReference type="SAM" id="MobiDB-lite"/>
    </source>
</evidence>
<gene>
    <name evidence="3" type="ORF">DR950_27650</name>
</gene>
<evidence type="ECO:0000256" key="2">
    <source>
        <dbReference type="SAM" id="Phobius"/>
    </source>
</evidence>
<evidence type="ECO:0000313" key="3">
    <source>
        <dbReference type="EMBL" id="RGD61036.1"/>
    </source>
</evidence>
<dbReference type="EMBL" id="QVIG01000001">
    <property type="protein sequence ID" value="RGD61036.1"/>
    <property type="molecule type" value="Genomic_DNA"/>
</dbReference>
<evidence type="ECO:0000313" key="4">
    <source>
        <dbReference type="Proteomes" id="UP000263377"/>
    </source>
</evidence>
<dbReference type="AlphaFoldDB" id="A0A372ZYS1"/>
<feature type="compositionally biased region" description="Low complexity" evidence="1">
    <location>
        <begin position="21"/>
        <end position="39"/>
    </location>
</feature>
<name>A0A372ZYS1_9ACTN</name>
<keyword evidence="2" id="KW-0812">Transmembrane</keyword>
<reference evidence="3 4" key="1">
    <citation type="submission" date="2018-08" db="EMBL/GenBank/DDBJ databases">
        <title>Diversity &amp; Physiological Properties of Lignin-Decomposing Actinobacteria from Soil.</title>
        <authorList>
            <person name="Roh S.G."/>
            <person name="Kim S.B."/>
        </authorList>
    </citation>
    <scope>NUCLEOTIDE SEQUENCE [LARGE SCALE GENOMIC DNA]</scope>
    <source>
        <strain evidence="3 4">MMS17-GH009</strain>
    </source>
</reference>
<dbReference type="RefSeq" id="WP_117489224.1">
    <property type="nucleotide sequence ID" value="NZ_QVIG01000001.1"/>
</dbReference>
<accession>A0A372ZYS1</accession>
<keyword evidence="2" id="KW-1133">Transmembrane helix</keyword>
<keyword evidence="2" id="KW-0472">Membrane</keyword>
<dbReference type="Pfam" id="PF19721">
    <property type="entry name" value="DUF6215"/>
    <property type="match status" value="1"/>
</dbReference>
<feature type="region of interest" description="Disordered" evidence="1">
    <location>
        <begin position="21"/>
        <end position="47"/>
    </location>
</feature>
<dbReference type="InterPro" id="IPR046187">
    <property type="entry name" value="DUF6215"/>
</dbReference>
<keyword evidence="4" id="KW-1185">Reference proteome</keyword>